<comment type="caution">
    <text evidence="2">The sequence shown here is derived from an EMBL/GenBank/DDBJ whole genome shotgun (WGS) entry which is preliminary data.</text>
</comment>
<proteinExistence type="predicted"/>
<dbReference type="EMBL" id="CACTIH010009875">
    <property type="protein sequence ID" value="CAA3033134.1"/>
    <property type="molecule type" value="Genomic_DNA"/>
</dbReference>
<gene>
    <name evidence="2" type="ORF">OLEA9_A092923</name>
</gene>
<name>A0A8S0VMA5_OLEEU</name>
<evidence type="ECO:0000313" key="2">
    <source>
        <dbReference type="EMBL" id="CAA3033134.1"/>
    </source>
</evidence>
<evidence type="ECO:0000313" key="3">
    <source>
        <dbReference type="Proteomes" id="UP000594638"/>
    </source>
</evidence>
<feature type="compositionally biased region" description="Acidic residues" evidence="1">
    <location>
        <begin position="88"/>
        <end position="120"/>
    </location>
</feature>
<dbReference type="Gramene" id="OE9A092923T1">
    <property type="protein sequence ID" value="OE9A092923C1"/>
    <property type="gene ID" value="OE9A092923"/>
</dbReference>
<dbReference type="Proteomes" id="UP000594638">
    <property type="component" value="Unassembled WGS sequence"/>
</dbReference>
<feature type="compositionally biased region" description="Polar residues" evidence="1">
    <location>
        <begin position="72"/>
        <end position="87"/>
    </location>
</feature>
<feature type="region of interest" description="Disordered" evidence="1">
    <location>
        <begin position="1"/>
        <end position="129"/>
    </location>
</feature>
<organism evidence="2 3">
    <name type="scientific">Olea europaea subsp. europaea</name>
    <dbReference type="NCBI Taxonomy" id="158383"/>
    <lineage>
        <taxon>Eukaryota</taxon>
        <taxon>Viridiplantae</taxon>
        <taxon>Streptophyta</taxon>
        <taxon>Embryophyta</taxon>
        <taxon>Tracheophyta</taxon>
        <taxon>Spermatophyta</taxon>
        <taxon>Magnoliopsida</taxon>
        <taxon>eudicotyledons</taxon>
        <taxon>Gunneridae</taxon>
        <taxon>Pentapetalae</taxon>
        <taxon>asterids</taxon>
        <taxon>lamiids</taxon>
        <taxon>Lamiales</taxon>
        <taxon>Oleaceae</taxon>
        <taxon>Oleeae</taxon>
        <taxon>Olea</taxon>
    </lineage>
</organism>
<feature type="compositionally biased region" description="Basic and acidic residues" evidence="1">
    <location>
        <begin position="1"/>
        <end position="14"/>
    </location>
</feature>
<sequence>MVEQEFKNDGKNRYSTDMTGPRSLEDILKKKRDETLGSKNGKTWSDEKNNQKNGNSNETSIRLYNSKEDKSASSNKAGTEEITSTDASELEAQDDGEYCEGDNEDAEDEYHTEEEDQDDEFVTKMSVMS</sequence>
<evidence type="ECO:0000256" key="1">
    <source>
        <dbReference type="SAM" id="MobiDB-lite"/>
    </source>
</evidence>
<keyword evidence="3" id="KW-1185">Reference proteome</keyword>
<dbReference type="AlphaFoldDB" id="A0A8S0VMA5"/>
<feature type="compositionally biased region" description="Polar residues" evidence="1">
    <location>
        <begin position="51"/>
        <end position="63"/>
    </location>
</feature>
<protein>
    <submittedName>
        <fullName evidence="2">Uncharacterized protein</fullName>
    </submittedName>
</protein>
<accession>A0A8S0VMA5</accession>
<reference evidence="2 3" key="1">
    <citation type="submission" date="2019-12" db="EMBL/GenBank/DDBJ databases">
        <authorList>
            <person name="Alioto T."/>
            <person name="Alioto T."/>
            <person name="Gomez Garrido J."/>
        </authorList>
    </citation>
    <scope>NUCLEOTIDE SEQUENCE [LARGE SCALE GENOMIC DNA]</scope>
</reference>
<feature type="compositionally biased region" description="Basic and acidic residues" evidence="1">
    <location>
        <begin position="23"/>
        <end position="36"/>
    </location>
</feature>